<protein>
    <submittedName>
        <fullName evidence="1">Uncharacterized protein</fullName>
    </submittedName>
</protein>
<dbReference type="EMBL" id="LAZR01059516">
    <property type="protein sequence ID" value="KKK67628.1"/>
    <property type="molecule type" value="Genomic_DNA"/>
</dbReference>
<feature type="non-terminal residue" evidence="1">
    <location>
        <position position="1"/>
    </location>
</feature>
<comment type="caution">
    <text evidence="1">The sequence shown here is derived from an EMBL/GenBank/DDBJ whole genome shotgun (WGS) entry which is preliminary data.</text>
</comment>
<proteinExistence type="predicted"/>
<gene>
    <name evidence="1" type="ORF">LCGC14_2952160</name>
</gene>
<accession>A0A0F8XFH0</accession>
<sequence length="55" mass="6246">IEVKKSIGTGIVVSQPLGKGDGYRDESGEFYTYNHIDLDIMRVAPKWIQECFEVI</sequence>
<organism evidence="1">
    <name type="scientific">marine sediment metagenome</name>
    <dbReference type="NCBI Taxonomy" id="412755"/>
    <lineage>
        <taxon>unclassified sequences</taxon>
        <taxon>metagenomes</taxon>
        <taxon>ecological metagenomes</taxon>
    </lineage>
</organism>
<reference evidence="1" key="1">
    <citation type="journal article" date="2015" name="Nature">
        <title>Complex archaea that bridge the gap between prokaryotes and eukaryotes.</title>
        <authorList>
            <person name="Spang A."/>
            <person name="Saw J.H."/>
            <person name="Jorgensen S.L."/>
            <person name="Zaremba-Niedzwiedzka K."/>
            <person name="Martijn J."/>
            <person name="Lind A.E."/>
            <person name="van Eijk R."/>
            <person name="Schleper C."/>
            <person name="Guy L."/>
            <person name="Ettema T.J."/>
        </authorList>
    </citation>
    <scope>NUCLEOTIDE SEQUENCE</scope>
</reference>
<dbReference type="AlphaFoldDB" id="A0A0F8XFH0"/>
<name>A0A0F8XFH0_9ZZZZ</name>
<evidence type="ECO:0000313" key="1">
    <source>
        <dbReference type="EMBL" id="KKK67628.1"/>
    </source>
</evidence>